<protein>
    <submittedName>
        <fullName evidence="1">Uncharacterized protein</fullName>
    </submittedName>
</protein>
<dbReference type="EMBL" id="CALNXJ010000002">
    <property type="protein sequence ID" value="CAH3032970.1"/>
    <property type="molecule type" value="Genomic_DNA"/>
</dbReference>
<reference evidence="1 2" key="1">
    <citation type="submission" date="2022-05" db="EMBL/GenBank/DDBJ databases">
        <authorList>
            <consortium name="Genoscope - CEA"/>
            <person name="William W."/>
        </authorList>
    </citation>
    <scope>NUCLEOTIDE SEQUENCE [LARGE SCALE GENOMIC DNA]</scope>
</reference>
<keyword evidence="2" id="KW-1185">Reference proteome</keyword>
<evidence type="ECO:0000313" key="1">
    <source>
        <dbReference type="EMBL" id="CAH3032970.1"/>
    </source>
</evidence>
<organism evidence="1 2">
    <name type="scientific">Pocillopora meandrina</name>
    <dbReference type="NCBI Taxonomy" id="46732"/>
    <lineage>
        <taxon>Eukaryota</taxon>
        <taxon>Metazoa</taxon>
        <taxon>Cnidaria</taxon>
        <taxon>Anthozoa</taxon>
        <taxon>Hexacorallia</taxon>
        <taxon>Scleractinia</taxon>
        <taxon>Astrocoeniina</taxon>
        <taxon>Pocilloporidae</taxon>
        <taxon>Pocillopora</taxon>
    </lineage>
</organism>
<dbReference type="AlphaFoldDB" id="A0AAU9VRP2"/>
<feature type="non-terminal residue" evidence="1">
    <location>
        <position position="71"/>
    </location>
</feature>
<feature type="non-terminal residue" evidence="1">
    <location>
        <position position="1"/>
    </location>
</feature>
<sequence>EKYLLGDKEFKDLQKRINELTAPSGICRIPSKIASSFKVQKLGSGMFALRDILPDRRLQCWKLFVKASRIF</sequence>
<evidence type="ECO:0000313" key="2">
    <source>
        <dbReference type="Proteomes" id="UP001159428"/>
    </source>
</evidence>
<proteinExistence type="predicted"/>
<comment type="caution">
    <text evidence="1">The sequence shown here is derived from an EMBL/GenBank/DDBJ whole genome shotgun (WGS) entry which is preliminary data.</text>
</comment>
<name>A0AAU9VRP2_9CNID</name>
<dbReference type="Proteomes" id="UP001159428">
    <property type="component" value="Unassembled WGS sequence"/>
</dbReference>
<gene>
    <name evidence="1" type="ORF">PMEA_00010597</name>
</gene>
<accession>A0AAU9VRP2</accession>